<evidence type="ECO:0000256" key="2">
    <source>
        <dbReference type="ARBA" id="ARBA00022490"/>
    </source>
</evidence>
<comment type="similarity">
    <text evidence="11 13">Belongs to the RecU family.</text>
</comment>
<dbReference type="GO" id="GO:0005737">
    <property type="term" value="C:cytoplasm"/>
    <property type="evidence" value="ECO:0007669"/>
    <property type="project" value="UniProtKB-SubCell"/>
</dbReference>
<keyword evidence="10 13" id="KW-0234">DNA repair</keyword>
<gene>
    <name evidence="13 14" type="primary">recU</name>
    <name evidence="14" type="ORF">ERICIII_00866</name>
</gene>
<feature type="binding site" evidence="13">
    <location>
        <position position="58"/>
    </location>
    <ligand>
        <name>Mg(2+)</name>
        <dbReference type="ChEBI" id="CHEBI:18420"/>
    </ligand>
</feature>
<protein>
    <recommendedName>
        <fullName evidence="12 13">Holliday junction resolvase RecU</fullName>
        <ecNumber evidence="13">3.1.21.10</ecNumber>
    </recommendedName>
    <alternativeName>
        <fullName evidence="13">Recombination protein U homolog</fullName>
    </alternativeName>
</protein>
<dbReference type="AlphaFoldDB" id="A0A2L1TWL8"/>
<evidence type="ECO:0000256" key="10">
    <source>
        <dbReference type="ARBA" id="ARBA00023204"/>
    </source>
</evidence>
<evidence type="ECO:0000256" key="7">
    <source>
        <dbReference type="ARBA" id="ARBA00022801"/>
    </source>
</evidence>
<dbReference type="InterPro" id="IPR004612">
    <property type="entry name" value="Resolv_RecU"/>
</dbReference>
<dbReference type="Pfam" id="PF03838">
    <property type="entry name" value="RecU"/>
    <property type="match status" value="1"/>
</dbReference>
<dbReference type="GO" id="GO:0007059">
    <property type="term" value="P:chromosome segregation"/>
    <property type="evidence" value="ECO:0007669"/>
    <property type="project" value="UniProtKB-UniRule"/>
</dbReference>
<name>A0A2L1TWL8_9BACL</name>
<keyword evidence="6 13" id="KW-0227">DNA damage</keyword>
<evidence type="ECO:0000256" key="8">
    <source>
        <dbReference type="ARBA" id="ARBA00022842"/>
    </source>
</evidence>
<feature type="site" description="Transition state stabilizer" evidence="13">
    <location>
        <position position="73"/>
    </location>
</feature>
<keyword evidence="4 13" id="KW-0479">Metal-binding</keyword>
<keyword evidence="5 13" id="KW-0255">Endonuclease</keyword>
<accession>A0A2L1TWL8</accession>
<keyword evidence="9 13" id="KW-0233">DNA recombination</keyword>
<evidence type="ECO:0000256" key="6">
    <source>
        <dbReference type="ARBA" id="ARBA00022763"/>
    </source>
</evidence>
<evidence type="ECO:0000313" key="14">
    <source>
        <dbReference type="EMBL" id="AVF25073.1"/>
    </source>
</evidence>
<evidence type="ECO:0000256" key="12">
    <source>
        <dbReference type="ARBA" id="ARBA00029523"/>
    </source>
</evidence>
<evidence type="ECO:0000313" key="15">
    <source>
        <dbReference type="Proteomes" id="UP000239833"/>
    </source>
</evidence>
<comment type="subcellular location">
    <subcellularLocation>
        <location evidence="1 13">Cytoplasm</location>
    </subcellularLocation>
</comment>
<dbReference type="RefSeq" id="WP_077996827.1">
    <property type="nucleotide sequence ID" value="NZ_CP019655.1"/>
</dbReference>
<evidence type="ECO:0000256" key="3">
    <source>
        <dbReference type="ARBA" id="ARBA00022722"/>
    </source>
</evidence>
<comment type="cofactor">
    <cofactor evidence="13">
        <name>Mg(2+)</name>
        <dbReference type="ChEBI" id="CHEBI:18420"/>
    </cofactor>
    <text evidence="13">Binds 1 Mg(2+) ion per subunit.</text>
</comment>
<evidence type="ECO:0000256" key="1">
    <source>
        <dbReference type="ARBA" id="ARBA00004496"/>
    </source>
</evidence>
<reference evidence="15" key="1">
    <citation type="submission" date="2017-02" db="EMBL/GenBank/DDBJ databases">
        <title>Delineation of Paenibacillus larvae strains originating from foulbrood outbreaks.</title>
        <authorList>
            <person name="Beims H."/>
            <person name="Bunk B."/>
            <person name="Sproeer C."/>
            <person name="Mohr K.I."/>
            <person name="Pradella S."/>
            <person name="Guenther G."/>
            <person name="Rohde M."/>
            <person name="von der Ohe W."/>
            <person name="Steinert M."/>
        </authorList>
    </citation>
    <scope>NUCLEOTIDE SEQUENCE [LARGE SCALE GENOMIC DNA]</scope>
    <source>
        <strain evidence="15">Eric_III</strain>
    </source>
</reference>
<keyword evidence="7 13" id="KW-0378">Hydrolase</keyword>
<dbReference type="EMBL" id="CP019655">
    <property type="protein sequence ID" value="AVF25073.1"/>
    <property type="molecule type" value="Genomic_DNA"/>
</dbReference>
<evidence type="ECO:0000256" key="4">
    <source>
        <dbReference type="ARBA" id="ARBA00022723"/>
    </source>
</evidence>
<evidence type="ECO:0000256" key="5">
    <source>
        <dbReference type="ARBA" id="ARBA00022759"/>
    </source>
</evidence>
<dbReference type="CDD" id="cd22354">
    <property type="entry name" value="RecU-like"/>
    <property type="match status" value="1"/>
</dbReference>
<evidence type="ECO:0000256" key="9">
    <source>
        <dbReference type="ARBA" id="ARBA00023172"/>
    </source>
</evidence>
<comment type="function">
    <text evidence="13">Endonuclease that resolves Holliday junction intermediates in genetic recombination. Cleaves mobile four-strand junctions by introducing symmetrical nicks in paired strands. Promotes annealing of linear ssDNA with homologous dsDNA. Required for DNA repair, homologous recombination and chromosome segregation.</text>
</comment>
<feature type="binding site" evidence="13">
    <location>
        <position position="56"/>
    </location>
    <ligand>
        <name>Mg(2+)</name>
        <dbReference type="ChEBI" id="CHEBI:18420"/>
    </ligand>
</feature>
<dbReference type="SUPFAM" id="SSF52980">
    <property type="entry name" value="Restriction endonuclease-like"/>
    <property type="match status" value="1"/>
</dbReference>
<dbReference type="GO" id="GO:0008821">
    <property type="term" value="F:crossover junction DNA endonuclease activity"/>
    <property type="evidence" value="ECO:0007669"/>
    <property type="project" value="UniProtKB-EC"/>
</dbReference>
<evidence type="ECO:0000256" key="13">
    <source>
        <dbReference type="HAMAP-Rule" id="MF_00130"/>
    </source>
</evidence>
<keyword evidence="2 13" id="KW-0963">Cytoplasm</keyword>
<keyword evidence="3 13" id="KW-0540">Nuclease</keyword>
<evidence type="ECO:0000256" key="11">
    <source>
        <dbReference type="ARBA" id="ARBA00023447"/>
    </source>
</evidence>
<feature type="binding site" evidence="13">
    <location>
        <position position="90"/>
    </location>
    <ligand>
        <name>Mg(2+)</name>
        <dbReference type="ChEBI" id="CHEBI:18420"/>
    </ligand>
</feature>
<dbReference type="Proteomes" id="UP000239833">
    <property type="component" value="Chromosome"/>
</dbReference>
<dbReference type="PIRSF" id="PIRSF037785">
    <property type="entry name" value="RecU"/>
    <property type="match status" value="1"/>
</dbReference>
<organism evidence="14 15">
    <name type="scientific">Paenibacillus larvae subsp. larvae</name>
    <dbReference type="NCBI Taxonomy" id="147375"/>
    <lineage>
        <taxon>Bacteria</taxon>
        <taxon>Bacillati</taxon>
        <taxon>Bacillota</taxon>
        <taxon>Bacilli</taxon>
        <taxon>Bacillales</taxon>
        <taxon>Paenibacillaceae</taxon>
        <taxon>Paenibacillus</taxon>
    </lineage>
</organism>
<comment type="catalytic activity">
    <reaction evidence="13">
        <text>Endonucleolytic cleavage at a junction such as a reciprocal single-stranded crossover between two homologous DNA duplexes (Holliday junction).</text>
        <dbReference type="EC" id="3.1.21.10"/>
    </reaction>
</comment>
<sequence length="173" mass="20045">MGTTANRGMAFEHEINVTNRMYEKMGLAVINKRPTPVKIMGRTAGRITGFLESPSTVDYDGTYRGKSIVFEAKSTKEINRFDLKNIHDHQVDYLRKCHEHGAVSFLLIKFEKHNTVYLLPYQSLKHFWERRKTGERGTQSIQIVDFDIHAYQVYTSMVPVDYLTVVDRAWNIG</sequence>
<dbReference type="GO" id="GO:0003676">
    <property type="term" value="F:nucleic acid binding"/>
    <property type="evidence" value="ECO:0007669"/>
    <property type="project" value="InterPro"/>
</dbReference>
<dbReference type="Gene3D" id="3.40.1350.10">
    <property type="match status" value="1"/>
</dbReference>
<dbReference type="HAMAP" id="MF_00130">
    <property type="entry name" value="RecU"/>
    <property type="match status" value="1"/>
</dbReference>
<keyword evidence="8 13" id="KW-0460">Magnesium</keyword>
<dbReference type="EC" id="3.1.21.10" evidence="13"/>
<dbReference type="GO" id="GO:0000287">
    <property type="term" value="F:magnesium ion binding"/>
    <property type="evidence" value="ECO:0007669"/>
    <property type="project" value="UniProtKB-UniRule"/>
</dbReference>
<dbReference type="GO" id="GO:0006310">
    <property type="term" value="P:DNA recombination"/>
    <property type="evidence" value="ECO:0007669"/>
    <property type="project" value="UniProtKB-UniRule"/>
</dbReference>
<dbReference type="GO" id="GO:0006281">
    <property type="term" value="P:DNA repair"/>
    <property type="evidence" value="ECO:0007669"/>
    <property type="project" value="UniProtKB-UniRule"/>
</dbReference>
<dbReference type="GeneID" id="64217681"/>
<dbReference type="InterPro" id="IPR011856">
    <property type="entry name" value="tRNA_endonuc-like_dom_sf"/>
</dbReference>
<dbReference type="InterPro" id="IPR011335">
    <property type="entry name" value="Restrct_endonuc-II-like"/>
</dbReference>
<feature type="binding site" evidence="13">
    <location>
        <position position="71"/>
    </location>
    <ligand>
        <name>Mg(2+)</name>
        <dbReference type="ChEBI" id="CHEBI:18420"/>
    </ligand>
</feature>
<proteinExistence type="inferred from homology"/>